<evidence type="ECO:0000256" key="4">
    <source>
        <dbReference type="ARBA" id="ARBA00022670"/>
    </source>
</evidence>
<evidence type="ECO:0000256" key="6">
    <source>
        <dbReference type="ARBA" id="ARBA00022825"/>
    </source>
</evidence>
<protein>
    <submittedName>
        <fullName evidence="15">Trypsin II-P29-like isoform X1</fullName>
    </submittedName>
</protein>
<dbReference type="InterPro" id="IPR050127">
    <property type="entry name" value="Serine_Proteases_S1"/>
</dbReference>
<keyword evidence="12" id="KW-0732">Signal</keyword>
<feature type="signal peptide" evidence="12">
    <location>
        <begin position="1"/>
        <end position="22"/>
    </location>
</feature>
<evidence type="ECO:0000256" key="12">
    <source>
        <dbReference type="SAM" id="SignalP"/>
    </source>
</evidence>
<evidence type="ECO:0000256" key="2">
    <source>
        <dbReference type="ARBA" id="ARBA00022525"/>
    </source>
</evidence>
<dbReference type="GO" id="GO:0006508">
    <property type="term" value="P:proteolysis"/>
    <property type="evidence" value="ECO:0007669"/>
    <property type="project" value="UniProtKB-KW"/>
</dbReference>
<feature type="domain" description="Peptidase S1" evidence="13">
    <location>
        <begin position="54"/>
        <end position="304"/>
    </location>
</feature>
<evidence type="ECO:0000256" key="10">
    <source>
        <dbReference type="ARBA" id="ARBA00084094"/>
    </source>
</evidence>
<dbReference type="GeneID" id="118265190"/>
<gene>
    <name evidence="15" type="primary">LOC118265190</name>
</gene>
<evidence type="ECO:0000313" key="15">
    <source>
        <dbReference type="RefSeq" id="XP_035433874.1"/>
    </source>
</evidence>
<accession>A0A9R0EH41</accession>
<dbReference type="PROSITE" id="PS50240">
    <property type="entry name" value="TRYPSIN_DOM"/>
    <property type="match status" value="1"/>
</dbReference>
<dbReference type="PRINTS" id="PR00722">
    <property type="entry name" value="CHYMOTRYPSIN"/>
</dbReference>
<feature type="chain" id="PRO_5040254827" evidence="12">
    <location>
        <begin position="23"/>
        <end position="328"/>
    </location>
</feature>
<keyword evidence="7" id="KW-1015">Disulfide bond</keyword>
<dbReference type="FunFam" id="2.40.10.10:FF:000068">
    <property type="entry name" value="transmembrane protease serine 2"/>
    <property type="match status" value="1"/>
</dbReference>
<keyword evidence="11" id="KW-0812">Transmembrane</keyword>
<dbReference type="InterPro" id="IPR001314">
    <property type="entry name" value="Peptidase_S1A"/>
</dbReference>
<keyword evidence="14" id="KW-1185">Reference proteome</keyword>
<evidence type="ECO:0000256" key="5">
    <source>
        <dbReference type="ARBA" id="ARBA00022801"/>
    </source>
</evidence>
<feature type="transmembrane region" description="Helical" evidence="11">
    <location>
        <begin position="306"/>
        <end position="327"/>
    </location>
</feature>
<dbReference type="RefSeq" id="XP_035433874.1">
    <property type="nucleotide sequence ID" value="XM_035577981.2"/>
</dbReference>
<keyword evidence="3" id="KW-0800">Toxin</keyword>
<evidence type="ECO:0000259" key="13">
    <source>
        <dbReference type="PROSITE" id="PS50240"/>
    </source>
</evidence>
<dbReference type="SMART" id="SM00020">
    <property type="entry name" value="Tryp_SPc"/>
    <property type="match status" value="1"/>
</dbReference>
<dbReference type="SUPFAM" id="SSF50494">
    <property type="entry name" value="Trypsin-like serine proteases"/>
    <property type="match status" value="1"/>
</dbReference>
<comment type="function">
    <text evidence="9">Fibrinolytic activity; shows preferential cleavage of Arg-Gly bonds in all three fibrinogen chains. Contact with the caterpillars causes severe bleeding, due the anticoagulant effect of the protein.</text>
</comment>
<dbReference type="InterPro" id="IPR018114">
    <property type="entry name" value="TRYPSIN_HIS"/>
</dbReference>
<keyword evidence="5" id="KW-0378">Hydrolase</keyword>
<dbReference type="OrthoDB" id="10051896at2759"/>
<dbReference type="Gene3D" id="2.40.10.10">
    <property type="entry name" value="Trypsin-like serine proteases"/>
    <property type="match status" value="1"/>
</dbReference>
<dbReference type="InterPro" id="IPR043504">
    <property type="entry name" value="Peptidase_S1_PA_chymotrypsin"/>
</dbReference>
<dbReference type="AlphaFoldDB" id="A0A9R0EH41"/>
<dbReference type="GO" id="GO:0005615">
    <property type="term" value="C:extracellular space"/>
    <property type="evidence" value="ECO:0007669"/>
    <property type="project" value="TreeGrafter"/>
</dbReference>
<reference evidence="15" key="1">
    <citation type="submission" date="2025-08" db="UniProtKB">
        <authorList>
            <consortium name="RefSeq"/>
        </authorList>
    </citation>
    <scope>IDENTIFICATION</scope>
    <source>
        <tissue evidence="15">Whole larval tissue</tissue>
    </source>
</reference>
<keyword evidence="11" id="KW-1133">Transmembrane helix</keyword>
<keyword evidence="8" id="KW-1199">Hemostasis impairing toxin</keyword>
<evidence type="ECO:0000313" key="14">
    <source>
        <dbReference type="Proteomes" id="UP000829999"/>
    </source>
</evidence>
<evidence type="ECO:0000256" key="11">
    <source>
        <dbReference type="SAM" id="Phobius"/>
    </source>
</evidence>
<dbReference type="InterPro" id="IPR001254">
    <property type="entry name" value="Trypsin_dom"/>
</dbReference>
<keyword evidence="4" id="KW-0645">Protease</keyword>
<dbReference type="CDD" id="cd00190">
    <property type="entry name" value="Tryp_SPc"/>
    <property type="match status" value="1"/>
</dbReference>
<evidence type="ECO:0000256" key="8">
    <source>
        <dbReference type="ARBA" id="ARBA00023240"/>
    </source>
</evidence>
<evidence type="ECO:0000256" key="1">
    <source>
        <dbReference type="ARBA" id="ARBA00004239"/>
    </source>
</evidence>
<dbReference type="Proteomes" id="UP000829999">
    <property type="component" value="Chromosome 28"/>
</dbReference>
<keyword evidence="6" id="KW-0720">Serine protease</keyword>
<dbReference type="GO" id="GO:0004252">
    <property type="term" value="F:serine-type endopeptidase activity"/>
    <property type="evidence" value="ECO:0007669"/>
    <property type="project" value="InterPro"/>
</dbReference>
<dbReference type="GO" id="GO:0090729">
    <property type="term" value="F:toxin activity"/>
    <property type="evidence" value="ECO:0007669"/>
    <property type="project" value="UniProtKB-KW"/>
</dbReference>
<keyword evidence="11" id="KW-0472">Membrane</keyword>
<name>A0A9R0EH41_SPOFR</name>
<dbReference type="PROSITE" id="PS00134">
    <property type="entry name" value="TRYPSIN_HIS"/>
    <property type="match status" value="1"/>
</dbReference>
<dbReference type="Pfam" id="PF00089">
    <property type="entry name" value="Trypsin"/>
    <property type="match status" value="1"/>
</dbReference>
<evidence type="ECO:0000256" key="3">
    <source>
        <dbReference type="ARBA" id="ARBA00022656"/>
    </source>
</evidence>
<dbReference type="PANTHER" id="PTHR24264">
    <property type="entry name" value="TRYPSIN-RELATED"/>
    <property type="match status" value="1"/>
</dbReference>
<dbReference type="PANTHER" id="PTHR24264:SF65">
    <property type="entry name" value="SRCR DOMAIN-CONTAINING PROTEIN"/>
    <property type="match status" value="1"/>
</dbReference>
<organism evidence="14 15">
    <name type="scientific">Spodoptera frugiperda</name>
    <name type="common">Fall armyworm</name>
    <dbReference type="NCBI Taxonomy" id="7108"/>
    <lineage>
        <taxon>Eukaryota</taxon>
        <taxon>Metazoa</taxon>
        <taxon>Ecdysozoa</taxon>
        <taxon>Arthropoda</taxon>
        <taxon>Hexapoda</taxon>
        <taxon>Insecta</taxon>
        <taxon>Pterygota</taxon>
        <taxon>Neoptera</taxon>
        <taxon>Endopterygota</taxon>
        <taxon>Lepidoptera</taxon>
        <taxon>Glossata</taxon>
        <taxon>Ditrysia</taxon>
        <taxon>Noctuoidea</taxon>
        <taxon>Noctuidae</taxon>
        <taxon>Amphipyrinae</taxon>
        <taxon>Spodoptera</taxon>
    </lineage>
</organism>
<keyword evidence="2" id="KW-0964">Secreted</keyword>
<comment type="subcellular location">
    <subcellularLocation>
        <location evidence="1">Secreted</location>
        <location evidence="1">Extracellular space</location>
    </subcellularLocation>
</comment>
<keyword evidence="10" id="KW-1205">Fibrinolytic toxin</keyword>
<proteinExistence type="predicted"/>
<evidence type="ECO:0000256" key="7">
    <source>
        <dbReference type="ARBA" id="ARBA00023157"/>
    </source>
</evidence>
<evidence type="ECO:0000256" key="9">
    <source>
        <dbReference type="ARBA" id="ARBA00055534"/>
    </source>
</evidence>
<dbReference type="InterPro" id="IPR009003">
    <property type="entry name" value="Peptidase_S1_PA"/>
</dbReference>
<sequence length="328" mass="37103">MKQIVISILIYALLLFEKSVIAKFNRKKNELDFQEVIKENSEYPPMVDKCPLRIVGGQTADINEVPYQIAIQTYVIPSAYWKLVGGGAIVTQQHVVSAAHCFPRRNWNKITYRILAGTSRFGVPIKKNKVQKYSTVSRKILYCFRHKYYNSDDLEHDFAVLTLDSPLYFTDNIQPIPMLRPGYGIQLQVNSLCLVSGYGAVTTVNYNISADLRIVCVPIVSTNECKKYFGKFLQTYQLCAGRQGKDSCWLFCQGDSGGPITYKGYLVGVVSFGGPQCGWSPGVYTRISSYTSGEYVPFVANHCIALALHNLLYIRMFIMFFLCTIYLI</sequence>